<feature type="domain" description="Response regulatory" evidence="8">
    <location>
        <begin position="470"/>
        <end position="588"/>
    </location>
</feature>
<evidence type="ECO:0000256" key="2">
    <source>
        <dbReference type="ARBA" id="ARBA00012438"/>
    </source>
</evidence>
<evidence type="ECO:0000256" key="1">
    <source>
        <dbReference type="ARBA" id="ARBA00000085"/>
    </source>
</evidence>
<comment type="caution">
    <text evidence="9">The sequence shown here is derived from an EMBL/GenBank/DDBJ whole genome shotgun (WGS) entry which is preliminary data.</text>
</comment>
<dbReference type="EC" id="2.7.13.3" evidence="2"/>
<evidence type="ECO:0000256" key="3">
    <source>
        <dbReference type="ARBA" id="ARBA00022553"/>
    </source>
</evidence>
<evidence type="ECO:0000313" key="9">
    <source>
        <dbReference type="EMBL" id="MBB5622351.1"/>
    </source>
</evidence>
<keyword evidence="4" id="KW-0902">Two-component regulatory system</keyword>
<dbReference type="InterPro" id="IPR003661">
    <property type="entry name" value="HisK_dim/P_dom"/>
</dbReference>
<dbReference type="InterPro" id="IPR001789">
    <property type="entry name" value="Sig_transdc_resp-reg_receiver"/>
</dbReference>
<evidence type="ECO:0000256" key="5">
    <source>
        <dbReference type="PROSITE-ProRule" id="PRU00169"/>
    </source>
</evidence>
<sequence>MNIIIRLREKYAALLRDKQIPLMQSRIRILTFGLILMIALLSIITIKSLIRADYKTAARLVISISAMSSGLYLMFEKNNWQLAGHLFLLSLCSVIWTNILMYTFGINLVSLQITLIIISASFYILGKNWGIVYSLAGVIPIVTHLLLTSGQNGKMTVTPLQLNNSSFMLALIVNFGILITMHYEFFKSFFKSNSKERELNTQLQSALKEAQEATKLRADFLSSMSHELRTPLHAVIGLINILSVENPRKDQEENLAVLRFSAENLLALINDTLDFSKMNEDQITLNKSPFNLSMLLQNILASFRPKAEQKKIDIRLNLDFENVPLHIIGDQTRLAQILNNLISNALKFTDNGGQIEILVATKNRTAKHILLHFAIKDSGIGIPKNKQEIIFEPFLQANNNITKRYGGTGLGLAIVKRLIELHLSKLVLESEEHVGSAFSFEIKYELAAPVVSPEAEQLVTPAISTISNLNILIAEDNIINIMLLKKILDQWNCNYSLSKDGKEALDMVKTGGFDVVLMDIHMPVMDGFEASRHIRELPDVSMSKIKIIALTASSDVDIQQSFSYTYLDDYLTKPFSSQLLKEKLEGVVQQLSGK</sequence>
<dbReference type="FunFam" id="3.30.565.10:FF:000010">
    <property type="entry name" value="Sensor histidine kinase RcsC"/>
    <property type="match status" value="1"/>
</dbReference>
<keyword evidence="9" id="KW-0418">Kinase</keyword>
<dbReference type="InterPro" id="IPR011006">
    <property type="entry name" value="CheY-like_superfamily"/>
</dbReference>
<dbReference type="Gene3D" id="3.40.50.2300">
    <property type="match status" value="1"/>
</dbReference>
<dbReference type="CDD" id="cd16922">
    <property type="entry name" value="HATPase_EvgS-ArcB-TorS-like"/>
    <property type="match status" value="1"/>
</dbReference>
<dbReference type="InterPro" id="IPR005467">
    <property type="entry name" value="His_kinase_dom"/>
</dbReference>
<dbReference type="AlphaFoldDB" id="A0A7W8YV24"/>
<dbReference type="Pfam" id="PF00072">
    <property type="entry name" value="Response_reg"/>
    <property type="match status" value="1"/>
</dbReference>
<evidence type="ECO:0000256" key="6">
    <source>
        <dbReference type="SAM" id="Phobius"/>
    </source>
</evidence>
<reference evidence="9 10" key="1">
    <citation type="submission" date="2020-08" db="EMBL/GenBank/DDBJ databases">
        <title>Genomic Encyclopedia of Type Strains, Phase IV (KMG-V): Genome sequencing to study the core and pangenomes of soil and plant-associated prokaryotes.</title>
        <authorList>
            <person name="Whitman W."/>
        </authorList>
    </citation>
    <scope>NUCLEOTIDE SEQUENCE [LARGE SCALE GENOMIC DNA]</scope>
    <source>
        <strain evidence="9 10">MP7CTX6</strain>
    </source>
</reference>
<feature type="transmembrane region" description="Helical" evidence="6">
    <location>
        <begin position="29"/>
        <end position="50"/>
    </location>
</feature>
<dbReference type="PANTHER" id="PTHR45339:SF1">
    <property type="entry name" value="HYBRID SIGNAL TRANSDUCTION HISTIDINE KINASE J"/>
    <property type="match status" value="1"/>
</dbReference>
<dbReference type="EMBL" id="JACHCF010000008">
    <property type="protein sequence ID" value="MBB5622351.1"/>
    <property type="molecule type" value="Genomic_DNA"/>
</dbReference>
<dbReference type="SMART" id="SM00388">
    <property type="entry name" value="HisKA"/>
    <property type="match status" value="1"/>
</dbReference>
<organism evidence="9 10">
    <name type="scientific">Pedobacter cryoconitis</name>
    <dbReference type="NCBI Taxonomy" id="188932"/>
    <lineage>
        <taxon>Bacteria</taxon>
        <taxon>Pseudomonadati</taxon>
        <taxon>Bacteroidota</taxon>
        <taxon>Sphingobacteriia</taxon>
        <taxon>Sphingobacteriales</taxon>
        <taxon>Sphingobacteriaceae</taxon>
        <taxon>Pedobacter</taxon>
    </lineage>
</organism>
<dbReference type="Proteomes" id="UP000537718">
    <property type="component" value="Unassembled WGS sequence"/>
</dbReference>
<keyword evidence="6" id="KW-0472">Membrane</keyword>
<gene>
    <name evidence="9" type="ORF">HDE69_003426</name>
</gene>
<keyword evidence="6" id="KW-1133">Transmembrane helix</keyword>
<protein>
    <recommendedName>
        <fullName evidence="2">histidine kinase</fullName>
        <ecNumber evidence="2">2.7.13.3</ecNumber>
    </recommendedName>
</protein>
<proteinExistence type="predicted"/>
<comment type="catalytic activity">
    <reaction evidence="1">
        <text>ATP + protein L-histidine = ADP + protein N-phospho-L-histidine.</text>
        <dbReference type="EC" id="2.7.13.3"/>
    </reaction>
</comment>
<dbReference type="InterPro" id="IPR003594">
    <property type="entry name" value="HATPase_dom"/>
</dbReference>
<feature type="transmembrane region" description="Helical" evidence="6">
    <location>
        <begin position="82"/>
        <end position="102"/>
    </location>
</feature>
<evidence type="ECO:0000256" key="4">
    <source>
        <dbReference type="ARBA" id="ARBA00023012"/>
    </source>
</evidence>
<dbReference type="SUPFAM" id="SSF47384">
    <property type="entry name" value="Homodimeric domain of signal transducing histidine kinase"/>
    <property type="match status" value="1"/>
</dbReference>
<dbReference type="InterPro" id="IPR004358">
    <property type="entry name" value="Sig_transdc_His_kin-like_C"/>
</dbReference>
<feature type="transmembrane region" description="Helical" evidence="6">
    <location>
        <begin position="108"/>
        <end position="125"/>
    </location>
</feature>
<dbReference type="Pfam" id="PF02518">
    <property type="entry name" value="HATPase_c"/>
    <property type="match status" value="1"/>
</dbReference>
<dbReference type="CDD" id="cd00082">
    <property type="entry name" value="HisKA"/>
    <property type="match status" value="1"/>
</dbReference>
<dbReference type="SUPFAM" id="SSF52172">
    <property type="entry name" value="CheY-like"/>
    <property type="match status" value="1"/>
</dbReference>
<name>A0A7W8YV24_9SPHI</name>
<dbReference type="RefSeq" id="WP_183868278.1">
    <property type="nucleotide sequence ID" value="NZ_JACHCF010000008.1"/>
</dbReference>
<feature type="modified residue" description="4-aspartylphosphate" evidence="5">
    <location>
        <position position="519"/>
    </location>
</feature>
<feature type="domain" description="Histidine kinase" evidence="7">
    <location>
        <begin position="223"/>
        <end position="446"/>
    </location>
</feature>
<keyword evidence="3 5" id="KW-0597">Phosphoprotein</keyword>
<dbReference type="SMART" id="SM00387">
    <property type="entry name" value="HATPase_c"/>
    <property type="match status" value="1"/>
</dbReference>
<dbReference type="Gene3D" id="1.10.287.130">
    <property type="match status" value="1"/>
</dbReference>
<feature type="transmembrane region" description="Helical" evidence="6">
    <location>
        <begin position="130"/>
        <end position="147"/>
    </location>
</feature>
<dbReference type="PROSITE" id="PS50110">
    <property type="entry name" value="RESPONSE_REGULATORY"/>
    <property type="match status" value="1"/>
</dbReference>
<evidence type="ECO:0000259" key="7">
    <source>
        <dbReference type="PROSITE" id="PS50109"/>
    </source>
</evidence>
<dbReference type="CDD" id="cd17546">
    <property type="entry name" value="REC_hyHK_CKI1_RcsC-like"/>
    <property type="match status" value="1"/>
</dbReference>
<dbReference type="SUPFAM" id="SSF55874">
    <property type="entry name" value="ATPase domain of HSP90 chaperone/DNA topoisomerase II/histidine kinase"/>
    <property type="match status" value="1"/>
</dbReference>
<dbReference type="InterPro" id="IPR036097">
    <property type="entry name" value="HisK_dim/P_sf"/>
</dbReference>
<feature type="transmembrane region" description="Helical" evidence="6">
    <location>
        <begin position="56"/>
        <end position="75"/>
    </location>
</feature>
<dbReference type="Pfam" id="PF00512">
    <property type="entry name" value="HisKA"/>
    <property type="match status" value="1"/>
</dbReference>
<evidence type="ECO:0000313" key="10">
    <source>
        <dbReference type="Proteomes" id="UP000537718"/>
    </source>
</evidence>
<keyword evidence="6" id="KW-0812">Transmembrane</keyword>
<dbReference type="PANTHER" id="PTHR45339">
    <property type="entry name" value="HYBRID SIGNAL TRANSDUCTION HISTIDINE KINASE J"/>
    <property type="match status" value="1"/>
</dbReference>
<feature type="transmembrane region" description="Helical" evidence="6">
    <location>
        <begin position="167"/>
        <end position="186"/>
    </location>
</feature>
<evidence type="ECO:0000259" key="8">
    <source>
        <dbReference type="PROSITE" id="PS50110"/>
    </source>
</evidence>
<dbReference type="Gene3D" id="3.30.565.10">
    <property type="entry name" value="Histidine kinase-like ATPase, C-terminal domain"/>
    <property type="match status" value="1"/>
</dbReference>
<accession>A0A7W8YV24</accession>
<dbReference type="PROSITE" id="PS50109">
    <property type="entry name" value="HIS_KIN"/>
    <property type="match status" value="1"/>
</dbReference>
<dbReference type="GO" id="GO:0000155">
    <property type="term" value="F:phosphorelay sensor kinase activity"/>
    <property type="evidence" value="ECO:0007669"/>
    <property type="project" value="InterPro"/>
</dbReference>
<dbReference type="SMART" id="SM00448">
    <property type="entry name" value="REC"/>
    <property type="match status" value="1"/>
</dbReference>
<dbReference type="PRINTS" id="PR00344">
    <property type="entry name" value="BCTRLSENSOR"/>
</dbReference>
<dbReference type="InterPro" id="IPR036890">
    <property type="entry name" value="HATPase_C_sf"/>
</dbReference>
<keyword evidence="9" id="KW-0808">Transferase</keyword>